<evidence type="ECO:0000313" key="14">
    <source>
        <dbReference type="Proteomes" id="UP001054820"/>
    </source>
</evidence>
<dbReference type="InterPro" id="IPR013766">
    <property type="entry name" value="Thioredoxin_domain"/>
</dbReference>
<evidence type="ECO:0000256" key="1">
    <source>
        <dbReference type="ARBA" id="ARBA00003330"/>
    </source>
</evidence>
<keyword evidence="5" id="KW-0560">Oxidoreductase</keyword>
<comment type="similarity">
    <text evidence="9">Belongs to the peroxiredoxin family. BCP/PrxQ subfamily.</text>
</comment>
<protein>
    <recommendedName>
        <fullName evidence="2">thioredoxin-dependent peroxiredoxin</fullName>
        <ecNumber evidence="2">1.11.1.24</ecNumber>
    </recommendedName>
    <alternativeName>
        <fullName evidence="8">Thioredoxin peroxidase</fullName>
    </alternativeName>
    <alternativeName>
        <fullName evidence="10">Thioredoxin-dependent peroxiredoxin Bcp</fullName>
    </alternativeName>
</protein>
<evidence type="ECO:0000256" key="4">
    <source>
        <dbReference type="ARBA" id="ARBA00022862"/>
    </source>
</evidence>
<dbReference type="Gene3D" id="3.40.30.10">
    <property type="entry name" value="Glutaredoxin"/>
    <property type="match status" value="1"/>
</dbReference>
<dbReference type="CDD" id="cd03017">
    <property type="entry name" value="PRX_BCP"/>
    <property type="match status" value="1"/>
</dbReference>
<evidence type="ECO:0000256" key="10">
    <source>
        <dbReference type="ARBA" id="ARBA00042639"/>
    </source>
</evidence>
<feature type="domain" description="Thioredoxin" evidence="12">
    <location>
        <begin position="1"/>
        <end position="121"/>
    </location>
</feature>
<dbReference type="PANTHER" id="PTHR42801">
    <property type="entry name" value="THIOREDOXIN-DEPENDENT PEROXIDE REDUCTASE"/>
    <property type="match status" value="1"/>
</dbReference>
<dbReference type="InterPro" id="IPR050924">
    <property type="entry name" value="Peroxiredoxin_BCP/PrxQ"/>
</dbReference>
<evidence type="ECO:0000256" key="3">
    <source>
        <dbReference type="ARBA" id="ARBA00022559"/>
    </source>
</evidence>
<evidence type="ECO:0000256" key="5">
    <source>
        <dbReference type="ARBA" id="ARBA00023002"/>
    </source>
</evidence>
<keyword evidence="3" id="KW-0575">Peroxidase</keyword>
<accession>A0ABM7MCP0</accession>
<reference evidence="13" key="1">
    <citation type="journal article" date="2022" name="Arch. Microbiol.">
        <title>Thiomicrorhabdus immobilis sp. nov., a mesophilic sulfur-oxidizing bacterium isolated from sediment of a brackish lake in northern Japan.</title>
        <authorList>
            <person name="Kojima H."/>
            <person name="Mochizuki J."/>
            <person name="Kanda M."/>
            <person name="Watanabe T."/>
            <person name="Fukui M."/>
        </authorList>
    </citation>
    <scope>NUCLEOTIDE SEQUENCE</scope>
    <source>
        <strain evidence="13">Am19</strain>
    </source>
</reference>
<comment type="function">
    <text evidence="1">Thiol-specific peroxidase that catalyzes the reduction of hydrogen peroxide and organic hydroperoxides to water and alcohols, respectively. Plays a role in cell protection against oxidative stress by detoxifying peroxides and as sensor of hydrogen peroxide-mediated signaling events.</text>
</comment>
<dbReference type="PANTHER" id="PTHR42801:SF4">
    <property type="entry name" value="AHPC_TSA FAMILY PROTEIN"/>
    <property type="match status" value="1"/>
</dbReference>
<evidence type="ECO:0000256" key="9">
    <source>
        <dbReference type="ARBA" id="ARBA00038489"/>
    </source>
</evidence>
<dbReference type="InterPro" id="IPR000866">
    <property type="entry name" value="AhpC/TSA"/>
</dbReference>
<comment type="catalytic activity">
    <reaction evidence="11">
        <text>a hydroperoxide + [thioredoxin]-dithiol = an alcohol + [thioredoxin]-disulfide + H2O</text>
        <dbReference type="Rhea" id="RHEA:62620"/>
        <dbReference type="Rhea" id="RHEA-COMP:10698"/>
        <dbReference type="Rhea" id="RHEA-COMP:10700"/>
        <dbReference type="ChEBI" id="CHEBI:15377"/>
        <dbReference type="ChEBI" id="CHEBI:29950"/>
        <dbReference type="ChEBI" id="CHEBI:30879"/>
        <dbReference type="ChEBI" id="CHEBI:35924"/>
        <dbReference type="ChEBI" id="CHEBI:50058"/>
        <dbReference type="EC" id="1.11.1.24"/>
    </reaction>
</comment>
<gene>
    <name evidence="13" type="ORF">THMIRHAM_08700</name>
</gene>
<organism evidence="13 14">
    <name type="scientific">Thiomicrorhabdus immobilis</name>
    <dbReference type="NCBI Taxonomy" id="2791037"/>
    <lineage>
        <taxon>Bacteria</taxon>
        <taxon>Pseudomonadati</taxon>
        <taxon>Pseudomonadota</taxon>
        <taxon>Gammaproteobacteria</taxon>
        <taxon>Thiotrichales</taxon>
        <taxon>Piscirickettsiaceae</taxon>
        <taxon>Thiomicrorhabdus</taxon>
    </lineage>
</organism>
<name>A0ABM7MCP0_9GAMM</name>
<evidence type="ECO:0000259" key="12">
    <source>
        <dbReference type="PROSITE" id="PS51352"/>
    </source>
</evidence>
<evidence type="ECO:0000256" key="8">
    <source>
        <dbReference type="ARBA" id="ARBA00032824"/>
    </source>
</evidence>
<keyword evidence="6" id="KW-1015">Disulfide bond</keyword>
<dbReference type="PROSITE" id="PS51352">
    <property type="entry name" value="THIOREDOXIN_2"/>
    <property type="match status" value="1"/>
</dbReference>
<dbReference type="SUPFAM" id="SSF52833">
    <property type="entry name" value="Thioredoxin-like"/>
    <property type="match status" value="1"/>
</dbReference>
<proteinExistence type="inferred from homology"/>
<dbReference type="Pfam" id="PF00578">
    <property type="entry name" value="AhpC-TSA"/>
    <property type="match status" value="1"/>
</dbReference>
<evidence type="ECO:0000256" key="11">
    <source>
        <dbReference type="ARBA" id="ARBA00049091"/>
    </source>
</evidence>
<keyword evidence="4" id="KW-0049">Antioxidant</keyword>
<dbReference type="Proteomes" id="UP001054820">
    <property type="component" value="Chromosome"/>
</dbReference>
<dbReference type="EC" id="1.11.1.24" evidence="2"/>
<keyword evidence="14" id="KW-1185">Reference proteome</keyword>
<evidence type="ECO:0000313" key="13">
    <source>
        <dbReference type="EMBL" id="BCN93085.1"/>
    </source>
</evidence>
<evidence type="ECO:0000256" key="2">
    <source>
        <dbReference type="ARBA" id="ARBA00013017"/>
    </source>
</evidence>
<keyword evidence="7" id="KW-0676">Redox-active center</keyword>
<dbReference type="EMBL" id="AP024202">
    <property type="protein sequence ID" value="BCN93085.1"/>
    <property type="molecule type" value="Genomic_DNA"/>
</dbReference>
<evidence type="ECO:0000256" key="6">
    <source>
        <dbReference type="ARBA" id="ARBA00023157"/>
    </source>
</evidence>
<sequence>MVLYFYPKDDTPGCTTEACSFRDNINRLIAQDAVVLGVSLDSQKSHAEFAENHKLPFDLLADESGKVAKSYGALLDLKVFKYAKRHSFIINPQGHIAKIYRDVNPKQHVREVLQDLHSLQTQ</sequence>
<dbReference type="InterPro" id="IPR036249">
    <property type="entry name" value="Thioredoxin-like_sf"/>
</dbReference>
<evidence type="ECO:0000256" key="7">
    <source>
        <dbReference type="ARBA" id="ARBA00023284"/>
    </source>
</evidence>